<comment type="caution">
    <text evidence="3">The sequence shown here is derived from an EMBL/GenBank/DDBJ whole genome shotgun (WGS) entry which is preliminary data.</text>
</comment>
<evidence type="ECO:0000256" key="2">
    <source>
        <dbReference type="ARBA" id="ARBA00022679"/>
    </source>
</evidence>
<reference evidence="3" key="1">
    <citation type="submission" date="2019-06" db="EMBL/GenBank/DDBJ databases">
        <authorList>
            <person name="Deangelis K."/>
            <person name="Huntemann M."/>
            <person name="Clum A."/>
            <person name="Pillay M."/>
            <person name="Palaniappan K."/>
            <person name="Varghese N."/>
            <person name="Mikhailova N."/>
            <person name="Stamatis D."/>
            <person name="Reddy T."/>
            <person name="Daum C."/>
            <person name="Shapiro N."/>
            <person name="Ivanova N."/>
            <person name="Kyrpides N."/>
            <person name="Woyke T."/>
        </authorList>
    </citation>
    <scope>NUCLEOTIDE SEQUENCE [LARGE SCALE GENOMIC DNA]</scope>
    <source>
        <strain evidence="3">128R</strain>
    </source>
</reference>
<comment type="similarity">
    <text evidence="1">Belongs to the transferase hexapeptide repeat family.</text>
</comment>
<dbReference type="PANTHER" id="PTHR23416:SF23">
    <property type="entry name" value="ACETYLTRANSFERASE C18B11.09C-RELATED"/>
    <property type="match status" value="1"/>
</dbReference>
<organism evidence="3">
    <name type="scientific">Serratia fonticola</name>
    <dbReference type="NCBI Taxonomy" id="47917"/>
    <lineage>
        <taxon>Bacteria</taxon>
        <taxon>Pseudomonadati</taxon>
        <taxon>Pseudomonadota</taxon>
        <taxon>Gammaproteobacteria</taxon>
        <taxon>Enterobacterales</taxon>
        <taxon>Yersiniaceae</taxon>
        <taxon>Serratia</taxon>
    </lineage>
</organism>
<dbReference type="EMBL" id="VISQ01000001">
    <property type="protein sequence ID" value="TVZ67692.1"/>
    <property type="molecule type" value="Genomic_DNA"/>
</dbReference>
<accession>A0A542D563</accession>
<protein>
    <submittedName>
        <fullName evidence="3">Putative colanic acid biosynthesis acetyltransferase WcaF</fullName>
    </submittedName>
</protein>
<evidence type="ECO:0000313" key="3">
    <source>
        <dbReference type="EMBL" id="TVZ67692.1"/>
    </source>
</evidence>
<dbReference type="SUPFAM" id="SSF51161">
    <property type="entry name" value="Trimeric LpxA-like enzymes"/>
    <property type="match status" value="1"/>
</dbReference>
<dbReference type="Pfam" id="PF00132">
    <property type="entry name" value="Hexapep"/>
    <property type="match status" value="1"/>
</dbReference>
<evidence type="ECO:0000256" key="1">
    <source>
        <dbReference type="ARBA" id="ARBA00007274"/>
    </source>
</evidence>
<name>A0A542D563_SERFO</name>
<dbReference type="InterPro" id="IPR011004">
    <property type="entry name" value="Trimer_LpxA-like_sf"/>
</dbReference>
<dbReference type="PANTHER" id="PTHR23416">
    <property type="entry name" value="SIALIC ACID SYNTHASE-RELATED"/>
    <property type="match status" value="1"/>
</dbReference>
<proteinExistence type="inferred from homology"/>
<gene>
    <name evidence="3" type="ORF">FHU10_0088</name>
</gene>
<dbReference type="Gene3D" id="2.160.10.10">
    <property type="entry name" value="Hexapeptide repeat proteins"/>
    <property type="match status" value="1"/>
</dbReference>
<keyword evidence="2 3" id="KW-0808">Transferase</keyword>
<dbReference type="InterPro" id="IPR001451">
    <property type="entry name" value="Hexapep"/>
</dbReference>
<dbReference type="GO" id="GO:0005829">
    <property type="term" value="C:cytosol"/>
    <property type="evidence" value="ECO:0007669"/>
    <property type="project" value="TreeGrafter"/>
</dbReference>
<dbReference type="GO" id="GO:0008374">
    <property type="term" value="F:O-acyltransferase activity"/>
    <property type="evidence" value="ECO:0007669"/>
    <property type="project" value="TreeGrafter"/>
</dbReference>
<sequence length="199" mass="22919">MQRFISKKLKVWAVQEIIVTKENYQINFYSFSNKLYRALWSLFYFLFFRYSPSPFFKYRTYILRLWQAEVSSDIRVYPSAKIWSPKNLTMKSGSSIGPRALIYNQGHITIGEDSIVSQDVTICASSHDYKKYHHPLILKDVVIGSRVWLCAESFVGPGVVVGDGVVLGARAVAKKNLEAWYVYDGNPSQKIKERGLKDE</sequence>
<dbReference type="InterPro" id="IPR051159">
    <property type="entry name" value="Hexapeptide_acetyltransf"/>
</dbReference>
<dbReference type="AlphaFoldDB" id="A0A542D563"/>
<reference evidence="3" key="2">
    <citation type="submission" date="2019-08" db="EMBL/GenBank/DDBJ databases">
        <title>Investigation of anaerobic lignin degradation for improved lignocellulosic biofuels.</title>
        <authorList>
            <person name="Deangelis K.PhD."/>
        </authorList>
    </citation>
    <scope>NUCLEOTIDE SEQUENCE [LARGE SCALE GENOMIC DNA]</scope>
    <source>
        <strain evidence="3">128R</strain>
    </source>
</reference>